<name>A0A6J5KSN1_9CAUD</name>
<reference evidence="1" key="1">
    <citation type="submission" date="2020-04" db="EMBL/GenBank/DDBJ databases">
        <authorList>
            <person name="Chiriac C."/>
            <person name="Salcher M."/>
            <person name="Ghai R."/>
            <person name="Kavagutti S V."/>
        </authorList>
    </citation>
    <scope>NUCLEOTIDE SEQUENCE</scope>
</reference>
<dbReference type="EMBL" id="LR796167">
    <property type="protein sequence ID" value="CAB4123209.1"/>
    <property type="molecule type" value="Genomic_DNA"/>
</dbReference>
<proteinExistence type="predicted"/>
<evidence type="ECO:0000313" key="1">
    <source>
        <dbReference type="EMBL" id="CAB4123209.1"/>
    </source>
</evidence>
<gene>
    <name evidence="1" type="ORF">UFOVP29_368</name>
</gene>
<organism evidence="1">
    <name type="scientific">uncultured Caudovirales phage</name>
    <dbReference type="NCBI Taxonomy" id="2100421"/>
    <lineage>
        <taxon>Viruses</taxon>
        <taxon>Duplodnaviria</taxon>
        <taxon>Heunggongvirae</taxon>
        <taxon>Uroviricota</taxon>
        <taxon>Caudoviricetes</taxon>
        <taxon>Peduoviridae</taxon>
        <taxon>Maltschvirus</taxon>
        <taxon>Maltschvirus maltsch</taxon>
    </lineage>
</organism>
<accession>A0A6J5KSN1</accession>
<protein>
    <submittedName>
        <fullName evidence="1">Uncharacterized protein</fullName>
    </submittedName>
</protein>
<sequence>MQHWINLAVVLAIIPPSWWIAEKIDLWIHRRDLRSGAWSRYKQDLW</sequence>